<dbReference type="Gene3D" id="3.40.50.1580">
    <property type="entry name" value="Nucleoside phosphorylase domain"/>
    <property type="match status" value="1"/>
</dbReference>
<comment type="caution">
    <text evidence="3">The sequence shown here is derived from an EMBL/GenBank/DDBJ whole genome shotgun (WGS) entry which is preliminary data.</text>
</comment>
<dbReference type="SUPFAM" id="SSF53167">
    <property type="entry name" value="Purine and uridine phosphorylases"/>
    <property type="match status" value="1"/>
</dbReference>
<dbReference type="InterPro" id="IPR046497">
    <property type="entry name" value="DUF6590"/>
</dbReference>
<feature type="region of interest" description="Disordered" evidence="1">
    <location>
        <begin position="714"/>
        <end position="737"/>
    </location>
</feature>
<dbReference type="GO" id="GO:0009116">
    <property type="term" value="P:nucleoside metabolic process"/>
    <property type="evidence" value="ECO:0007669"/>
    <property type="project" value="InterPro"/>
</dbReference>
<evidence type="ECO:0000256" key="1">
    <source>
        <dbReference type="SAM" id="MobiDB-lite"/>
    </source>
</evidence>
<dbReference type="STRING" id="363999.A0A439D457"/>
<evidence type="ECO:0000313" key="4">
    <source>
        <dbReference type="Proteomes" id="UP000286045"/>
    </source>
</evidence>
<dbReference type="InterPro" id="IPR035994">
    <property type="entry name" value="Nucleoside_phosphorylase_sf"/>
</dbReference>
<organism evidence="3 4">
    <name type="scientific">Xylaria grammica</name>
    <dbReference type="NCBI Taxonomy" id="363999"/>
    <lineage>
        <taxon>Eukaryota</taxon>
        <taxon>Fungi</taxon>
        <taxon>Dikarya</taxon>
        <taxon>Ascomycota</taxon>
        <taxon>Pezizomycotina</taxon>
        <taxon>Sordariomycetes</taxon>
        <taxon>Xylariomycetidae</taxon>
        <taxon>Xylariales</taxon>
        <taxon>Xylariaceae</taxon>
        <taxon>Xylaria</taxon>
    </lineage>
</organism>
<feature type="domain" description="DUF6590" evidence="2">
    <location>
        <begin position="291"/>
        <end position="438"/>
    </location>
</feature>
<evidence type="ECO:0000313" key="3">
    <source>
        <dbReference type="EMBL" id="RWA09181.1"/>
    </source>
</evidence>
<dbReference type="EMBL" id="RYZI01000165">
    <property type="protein sequence ID" value="RWA09181.1"/>
    <property type="molecule type" value="Genomic_DNA"/>
</dbReference>
<protein>
    <recommendedName>
        <fullName evidence="2">DUF6590 domain-containing protein</fullName>
    </recommendedName>
</protein>
<gene>
    <name evidence="3" type="ORF">EKO27_g5927</name>
</gene>
<sequence length="737" mass="80816">MSSPKPDDYVVGWICALRVEFEAARDFADEIYDESETKHIGPDPTTGTPQKAIKGMVQGFPKIKLVLAVGVGGGAPTQRDALQIGDVVVGLARGANKSVFTYDIVTLESGQFESTKAFDPPCSISATSIGSLEGYCRLPDRLLEKQLLLQPQFTEGIYKSDVVCPKADQPCSNVSETDTSQLVHRRKREGYEGAVLVRYGTIASSSTPVEDASTRNILATKANVLCFETEAYGLLKELPCLVIRGIADHADSYKPVDWERYAAETASLYAHNLLRLLPRGAFDLQSAQKPSRFFRLGRCFVTRWVEPMSQRSRNRASAPTIPAIDLNDGVFTEMRRYIVVREGHHSSWCVPIHTYEGRGTAKPDIKLCDHAKIYRFGDADPHSEFPLRKPIGIVVEGEDELHQLDPASLANFGKIYTIEHDVPIINIGYVPRLHVNRLILDLNALEISTPVMKYQRLRRDEGPVNIRLGGKEKLQIDELDMGTEGSANIVVSGESCATIHKLKGRDGPLRVTATAQGTLELGTVAVNGQIAISLSGKSRVTVQKLYGYRGILVATITDEATLTMKDVSLESGSFALALSHNSVSAITRLHIDDGYFMARSDMKAMLWITDAKFVKSIVNTNTNGPSQPSTEIPHNPGNSFIPRTNDGSKVDINQLLVDNCAVNVMIGANSEFTVHNPKGSNTSLSGLTSRCGKLDIPDCEGIFKYIIEKNEQLSQESRERGELGNMSQSDPNPIHNG</sequence>
<accession>A0A439D457</accession>
<name>A0A439D457_9PEZI</name>
<keyword evidence="4" id="KW-1185">Reference proteome</keyword>
<evidence type="ECO:0000259" key="2">
    <source>
        <dbReference type="Pfam" id="PF20233"/>
    </source>
</evidence>
<dbReference type="InterPro" id="IPR053137">
    <property type="entry name" value="NLR-like"/>
</dbReference>
<dbReference type="AlphaFoldDB" id="A0A439D457"/>
<reference evidence="3 4" key="1">
    <citation type="submission" date="2018-12" db="EMBL/GenBank/DDBJ databases">
        <title>Draft genome sequence of Xylaria grammica IHI A82.</title>
        <authorList>
            <person name="Buettner E."/>
            <person name="Kellner H."/>
        </authorList>
    </citation>
    <scope>NUCLEOTIDE SEQUENCE [LARGE SCALE GENOMIC DNA]</scope>
    <source>
        <strain evidence="3 4">IHI A82</strain>
    </source>
</reference>
<dbReference type="Pfam" id="PF20233">
    <property type="entry name" value="DUF6590"/>
    <property type="match status" value="1"/>
</dbReference>
<feature type="region of interest" description="Disordered" evidence="1">
    <location>
        <begin position="622"/>
        <end position="642"/>
    </location>
</feature>
<dbReference type="GO" id="GO:0003824">
    <property type="term" value="F:catalytic activity"/>
    <property type="evidence" value="ECO:0007669"/>
    <property type="project" value="InterPro"/>
</dbReference>
<dbReference type="PANTHER" id="PTHR46082">
    <property type="entry name" value="ATP/GTP-BINDING PROTEIN-RELATED"/>
    <property type="match status" value="1"/>
</dbReference>
<dbReference type="Proteomes" id="UP000286045">
    <property type="component" value="Unassembled WGS sequence"/>
</dbReference>
<proteinExistence type="predicted"/>
<dbReference type="PANTHER" id="PTHR46082:SF6">
    <property type="entry name" value="AAA+ ATPASE DOMAIN-CONTAINING PROTEIN-RELATED"/>
    <property type="match status" value="1"/>
</dbReference>